<gene>
    <name evidence="1" type="ORF">UFOVP89_14</name>
</gene>
<sequence length="36" mass="4664">MERHLDYDDYIDEMERLEQQEYEAQYKLEQQEKHDD</sequence>
<proteinExistence type="predicted"/>
<organism evidence="1">
    <name type="scientific">uncultured Caudovirales phage</name>
    <dbReference type="NCBI Taxonomy" id="2100421"/>
    <lineage>
        <taxon>Viruses</taxon>
        <taxon>Duplodnaviria</taxon>
        <taxon>Heunggongvirae</taxon>
        <taxon>Uroviricota</taxon>
        <taxon>Caudoviricetes</taxon>
        <taxon>Peduoviridae</taxon>
        <taxon>Maltschvirus</taxon>
        <taxon>Maltschvirus maltsch</taxon>
    </lineage>
</organism>
<dbReference type="EMBL" id="LR796197">
    <property type="protein sequence ID" value="CAB4126347.1"/>
    <property type="molecule type" value="Genomic_DNA"/>
</dbReference>
<protein>
    <submittedName>
        <fullName evidence="1">Uncharacterized protein</fullName>
    </submittedName>
</protein>
<name>A0A6J5KZ96_9CAUD</name>
<reference evidence="1" key="1">
    <citation type="submission" date="2020-04" db="EMBL/GenBank/DDBJ databases">
        <authorList>
            <person name="Chiriac C."/>
            <person name="Salcher M."/>
            <person name="Ghai R."/>
            <person name="Kavagutti S V."/>
        </authorList>
    </citation>
    <scope>NUCLEOTIDE SEQUENCE</scope>
</reference>
<evidence type="ECO:0000313" key="1">
    <source>
        <dbReference type="EMBL" id="CAB4126347.1"/>
    </source>
</evidence>
<accession>A0A6J5KZ96</accession>